<feature type="region of interest" description="Disordered" evidence="1">
    <location>
        <begin position="1787"/>
        <end position="1856"/>
    </location>
</feature>
<dbReference type="PANTHER" id="PTHR14596">
    <property type="entry name" value="ZINC FINGER PROTEIN"/>
    <property type="match status" value="1"/>
</dbReference>
<evidence type="ECO:0000256" key="1">
    <source>
        <dbReference type="SAM" id="MobiDB-lite"/>
    </source>
</evidence>
<keyword evidence="3" id="KW-1185">Reference proteome</keyword>
<feature type="compositionally biased region" description="Polar residues" evidence="1">
    <location>
        <begin position="162"/>
        <end position="179"/>
    </location>
</feature>
<feature type="compositionally biased region" description="Low complexity" evidence="1">
    <location>
        <begin position="69"/>
        <end position="91"/>
    </location>
</feature>
<feature type="compositionally biased region" description="Basic and acidic residues" evidence="1">
    <location>
        <begin position="118"/>
        <end position="137"/>
    </location>
</feature>
<accession>A0A9W8EEZ5</accession>
<sequence length="1856" mass="196349">MPTDQYAYTGSPPPAPEAVRSDHQRRYSPAAAAATATAPAAQPATTAYGVSAHMQVQYPMAAGPASPLQRQQHNQQQQRNQQQRNQQQQHNQQRRRLSNAPSDGTAEGRAPPAAALPRSDRDTTSEDEIESLKRDMGSDLWALQRQRMRREQHHLHNRPRPSGSTAAESSGSPLAQDTSPVFKGKGPAAPLPPAHQSHYPPPGLALHPQISPRLPEFAAQEWAAYVDSAGPAEPAMASAYPAVPFHRHQHQPQPPPQLQPQSQPLHAHDASYAYLPAAPALLPYPPAAYAHHQPQPPLYAHHPHHVQATQAFSAAAAALAAHASASVFAHGRQPTTAPPLPPIVDATAASRDYSVPGYLTDAAAHYNPQQWPVGGYHPVTTSALPADTTTNNNGSRYESASVRSNDQMSGSHTDISGYSQAYRPHHAATNPFAAAMAAAASATAASHGGGYSGSNTSAEQHLRPIPEQAGVYPTPQQRYHQYQYQYQSQSPTQQQAHALAHSPLHAAGSPPMEQKRLHAVASDSVHSPAAHSGNAPTRTDHVTGQPSMAAYPPPPLATARVSPPMQEMQEHHSTFPLASSSSPAVPPALLAPAEPAAPVGTNKTSSAITIQSLLNSPLAGEFTEAAGAGGGEMEAAAIHQHIAKENARFRQNSSALGHPSIPAHMTPSPPTAHHHGSSPNSRSSYHSAGYSAWHGRAETVNLDFATAQQSLSSMDGAGLGLSITADSQHRQHAVVYYTDAPLPTIPASFARATLPPASAIESAPPRPLPLLSLDHNEEYGFDYYKPTHRRDSKPISVLVQVSDNSPKGSVSCEAASPPPDSPMHLSQEVAQHHNTEVSLSAVDGDMGRVAEDVMVRVPLARKGTNESLDNVLEYYRTHPDALDKRASAELGTLLSTSNGAGRAHSPLRADDNSRSQQQQQRHTEQWPGSNYSSLRTIPPPADSSVLGTHPHTREQTPLADSARASNCSPPSRLEEADMHGSELLLSVRHWSIDVGDSYLADVERYGPAAAPNPWQRQHQYEILEQLPEPEDFELPPTSAAVRRGSSPWVAREGGSGDGGVVDDDDCVVQMELIDGISELSDMLDVSTTHDDSDYGYSNSNSSTDSFGEPIEHESGILAKTLASPPLPHDDDTAAAAVLTETFSRVALAPVMVIHQLSTPAYISPGTQHGPQTLLHSYSNRVAPVTVDQRLALRFSHPPATTTTTAAAAAADVVVATETLHSGHTNASTLTAPTSPDEHLSVAAAVTDQANVERGEALAAEIASGMEPTRAAAAASTSTSTAQNTLAAGTTAATAAAAAAAVTAANNMPLEIMELAGELEISLAREQEDYYSDNVSPANLDPMILQNLGKAVHQQCKLQRQNVQRRKSNMHLGLAGGATGGGSSSDEHGGTLTLADMQYDDYEQALKAMLVEVSQYFMQSGLNLVFPFSAKWVDWLTRHPDRPFPWRKDAEDDEEANRGSSGGDGEGGGSGGGGGGDNDSDSQSDVSSFGEEPPALSRPLPPEDVLSKATIPMSKRRPMLVKDFVSQEKRKGINAHWQYYSVINQITAVASGIHRKLVVAEADADHSFVAHQLAALYQFLGGDFKKYKPGIESIFETIKQSLCDKTPSPTAAAHAPKETTSQRPPSATDVRAGGAGSGETPQAKVLDAKCVGVLREMMASIIADALYSTSRVAVAGKEQQALPNNTPTGGNINRAKQAAIQAQPVPMTATAVVAAAAAAAAGTATADGPAAREAGYAIATLKGLPTQPIIRYLTKEMRAVNGERRRRGLAHNLSRNNSIGHLRHHHNQFPFHTQQPPLPPLPPHLPPPAAAVTAAPPPPLPHAQHTYAYNSGSSGSGNGSGSSSSSTGHAMPAPVGG</sequence>
<feature type="region of interest" description="Disordered" evidence="1">
    <location>
        <begin position="1604"/>
        <end position="1639"/>
    </location>
</feature>
<feature type="region of interest" description="Disordered" evidence="1">
    <location>
        <begin position="1037"/>
        <end position="1063"/>
    </location>
</feature>
<feature type="compositionally biased region" description="Polar residues" evidence="1">
    <location>
        <begin position="379"/>
        <end position="418"/>
    </location>
</feature>
<feature type="compositionally biased region" description="Gly residues" evidence="1">
    <location>
        <begin position="1459"/>
        <end position="1476"/>
    </location>
</feature>
<dbReference type="Proteomes" id="UP001150907">
    <property type="component" value="Unassembled WGS sequence"/>
</dbReference>
<feature type="region of interest" description="Disordered" evidence="1">
    <location>
        <begin position="895"/>
        <end position="975"/>
    </location>
</feature>
<dbReference type="PANTHER" id="PTHR14596:SF72">
    <property type="entry name" value="ZINC FINGER PROTEIN MSN2-RELATED"/>
    <property type="match status" value="1"/>
</dbReference>
<feature type="region of interest" description="Disordered" evidence="1">
    <location>
        <begin position="149"/>
        <end position="208"/>
    </location>
</feature>
<feature type="compositionally biased region" description="Polar residues" evidence="1">
    <location>
        <begin position="926"/>
        <end position="935"/>
    </location>
</feature>
<feature type="region of interest" description="Disordered" evidence="1">
    <location>
        <begin position="519"/>
        <end position="580"/>
    </location>
</feature>
<feature type="compositionally biased region" description="Polar residues" evidence="1">
    <location>
        <begin position="534"/>
        <end position="546"/>
    </location>
</feature>
<protein>
    <submittedName>
        <fullName evidence="2">Uncharacterized protein</fullName>
    </submittedName>
</protein>
<feature type="compositionally biased region" description="Pro residues" evidence="1">
    <location>
        <begin position="189"/>
        <end position="203"/>
    </location>
</feature>
<feature type="compositionally biased region" description="Basic and acidic residues" evidence="1">
    <location>
        <begin position="1440"/>
        <end position="1449"/>
    </location>
</feature>
<feature type="compositionally biased region" description="Low complexity" evidence="1">
    <location>
        <begin position="1821"/>
        <end position="1832"/>
    </location>
</feature>
<feature type="region of interest" description="Disordered" evidence="1">
    <location>
        <begin position="649"/>
        <end position="688"/>
    </location>
</feature>
<feature type="compositionally biased region" description="Basic residues" evidence="1">
    <location>
        <begin position="149"/>
        <end position="159"/>
    </location>
</feature>
<feature type="region of interest" description="Disordered" evidence="1">
    <location>
        <begin position="377"/>
        <end position="418"/>
    </location>
</feature>
<comment type="caution">
    <text evidence="2">The sequence shown here is derived from an EMBL/GenBank/DDBJ whole genome shotgun (WGS) entry which is preliminary data.</text>
</comment>
<name>A0A9W8EEZ5_9FUNG</name>
<dbReference type="OrthoDB" id="533331at2759"/>
<feature type="compositionally biased region" description="Polar residues" evidence="1">
    <location>
        <begin position="677"/>
        <end position="686"/>
    </location>
</feature>
<dbReference type="EMBL" id="JANBQF010000279">
    <property type="protein sequence ID" value="KAJ2002693.1"/>
    <property type="molecule type" value="Genomic_DNA"/>
</dbReference>
<proteinExistence type="predicted"/>
<dbReference type="GO" id="GO:0000987">
    <property type="term" value="F:cis-regulatory region sequence-specific DNA binding"/>
    <property type="evidence" value="ECO:0007669"/>
    <property type="project" value="TreeGrafter"/>
</dbReference>
<feature type="region of interest" description="Disordered" evidence="1">
    <location>
        <begin position="804"/>
        <end position="827"/>
    </location>
</feature>
<evidence type="ECO:0000313" key="2">
    <source>
        <dbReference type="EMBL" id="KAJ2002693.1"/>
    </source>
</evidence>
<feature type="region of interest" description="Disordered" evidence="1">
    <location>
        <begin position="58"/>
        <end position="137"/>
    </location>
</feature>
<gene>
    <name evidence="2" type="ORF">H4R26_003480</name>
</gene>
<reference evidence="2" key="1">
    <citation type="submission" date="2022-07" db="EMBL/GenBank/DDBJ databases">
        <title>Phylogenomic reconstructions and comparative analyses of Kickxellomycotina fungi.</title>
        <authorList>
            <person name="Reynolds N.K."/>
            <person name="Stajich J.E."/>
            <person name="Barry K."/>
            <person name="Grigoriev I.V."/>
            <person name="Crous P."/>
            <person name="Smith M.E."/>
        </authorList>
    </citation>
    <scope>NUCLEOTIDE SEQUENCE</scope>
    <source>
        <strain evidence="2">IMI 214461</strain>
    </source>
</reference>
<organism evidence="2 3">
    <name type="scientific">Coemansia thaxteri</name>
    <dbReference type="NCBI Taxonomy" id="2663907"/>
    <lineage>
        <taxon>Eukaryota</taxon>
        <taxon>Fungi</taxon>
        <taxon>Fungi incertae sedis</taxon>
        <taxon>Zoopagomycota</taxon>
        <taxon>Kickxellomycotina</taxon>
        <taxon>Kickxellomycetes</taxon>
        <taxon>Kickxellales</taxon>
        <taxon>Kickxellaceae</taxon>
        <taxon>Coemansia</taxon>
    </lineage>
</organism>
<feature type="compositionally biased region" description="Low complexity" evidence="1">
    <location>
        <begin position="1480"/>
        <end position="1489"/>
    </location>
</feature>
<feature type="compositionally biased region" description="Low complexity" evidence="1">
    <location>
        <begin position="29"/>
        <end position="43"/>
    </location>
</feature>
<evidence type="ECO:0000313" key="3">
    <source>
        <dbReference type="Proteomes" id="UP001150907"/>
    </source>
</evidence>
<dbReference type="GO" id="GO:0042594">
    <property type="term" value="P:response to starvation"/>
    <property type="evidence" value="ECO:0007669"/>
    <property type="project" value="TreeGrafter"/>
</dbReference>
<dbReference type="GO" id="GO:0005634">
    <property type="term" value="C:nucleus"/>
    <property type="evidence" value="ECO:0007669"/>
    <property type="project" value="TreeGrafter"/>
</dbReference>
<dbReference type="GO" id="GO:0000981">
    <property type="term" value="F:DNA-binding transcription factor activity, RNA polymerase II-specific"/>
    <property type="evidence" value="ECO:0007669"/>
    <property type="project" value="TreeGrafter"/>
</dbReference>
<feature type="compositionally biased region" description="Pro residues" evidence="1">
    <location>
        <begin position="1795"/>
        <end position="1820"/>
    </location>
</feature>
<feature type="region of interest" description="Disordered" evidence="1">
    <location>
        <begin position="1440"/>
        <end position="1510"/>
    </location>
</feature>
<feature type="region of interest" description="Disordered" evidence="1">
    <location>
        <begin position="1"/>
        <end position="43"/>
    </location>
</feature>